<feature type="transmembrane region" description="Helical" evidence="7">
    <location>
        <begin position="188"/>
        <end position="212"/>
    </location>
</feature>
<evidence type="ECO:0000256" key="3">
    <source>
        <dbReference type="ARBA" id="ARBA00022475"/>
    </source>
</evidence>
<keyword evidence="3" id="KW-1003">Cell membrane</keyword>
<feature type="transmembrane region" description="Helical" evidence="7">
    <location>
        <begin position="246"/>
        <end position="268"/>
    </location>
</feature>
<protein>
    <submittedName>
        <fullName evidence="9">Carbohydrate ABC transporter permease</fullName>
    </submittedName>
</protein>
<evidence type="ECO:0000256" key="6">
    <source>
        <dbReference type="ARBA" id="ARBA00023136"/>
    </source>
</evidence>
<evidence type="ECO:0000313" key="10">
    <source>
        <dbReference type="Proteomes" id="UP001500151"/>
    </source>
</evidence>
<dbReference type="PANTHER" id="PTHR43744:SF12">
    <property type="entry name" value="ABC TRANSPORTER PERMEASE PROTEIN MG189-RELATED"/>
    <property type="match status" value="1"/>
</dbReference>
<dbReference type="Proteomes" id="UP001500151">
    <property type="component" value="Unassembled WGS sequence"/>
</dbReference>
<keyword evidence="5 7" id="KW-1133">Transmembrane helix</keyword>
<dbReference type="CDD" id="cd06261">
    <property type="entry name" value="TM_PBP2"/>
    <property type="match status" value="1"/>
</dbReference>
<sequence>MKALRVRRPLTARGLLLHAILIVGVLISMFPFYWTIVMATNTTQDISKYPPKLTFGPHLLDNIQRLLDSIDFFGAMFNTVVVAVSTTALVLLLDSLAAFAFAKYEFPGRRVLFAMLMAIFMLPLQLAIIPQYLIMAELGWLGSLKAVIFPATANAFGIFWMRQYMIGAIHDELIDAARMDGCGFFRQYWHVGLPAVRPGLAFLGIYTFVAAWNDYVWPLVALVNPDKVTLQVALSQLNVSHGRQDYAMVMAGVLLAVLPLVVVFSLFARSFIADATKGAVRE</sequence>
<keyword evidence="4 7" id="KW-0812">Transmembrane</keyword>
<keyword evidence="2 7" id="KW-0813">Transport</keyword>
<organism evidence="9 10">
    <name type="scientific">Streptomyces vastus</name>
    <dbReference type="NCBI Taxonomy" id="285451"/>
    <lineage>
        <taxon>Bacteria</taxon>
        <taxon>Bacillati</taxon>
        <taxon>Actinomycetota</taxon>
        <taxon>Actinomycetes</taxon>
        <taxon>Kitasatosporales</taxon>
        <taxon>Streptomycetaceae</taxon>
        <taxon>Streptomyces</taxon>
    </lineage>
</organism>
<evidence type="ECO:0000256" key="5">
    <source>
        <dbReference type="ARBA" id="ARBA00022989"/>
    </source>
</evidence>
<dbReference type="Gene3D" id="1.10.3720.10">
    <property type="entry name" value="MetI-like"/>
    <property type="match status" value="1"/>
</dbReference>
<keyword evidence="6 7" id="KW-0472">Membrane</keyword>
<feature type="transmembrane region" description="Helical" evidence="7">
    <location>
        <begin position="75"/>
        <end position="99"/>
    </location>
</feature>
<reference evidence="9 10" key="1">
    <citation type="journal article" date="2019" name="Int. J. Syst. Evol. Microbiol.">
        <title>The Global Catalogue of Microorganisms (GCM) 10K type strain sequencing project: providing services to taxonomists for standard genome sequencing and annotation.</title>
        <authorList>
            <consortium name="The Broad Institute Genomics Platform"/>
            <consortium name="The Broad Institute Genome Sequencing Center for Infectious Disease"/>
            <person name="Wu L."/>
            <person name="Ma J."/>
        </authorList>
    </citation>
    <scope>NUCLEOTIDE SEQUENCE [LARGE SCALE GENOMIC DNA]</scope>
    <source>
        <strain evidence="9 10">JCM 4524</strain>
    </source>
</reference>
<dbReference type="EMBL" id="BAAASJ010000024">
    <property type="protein sequence ID" value="GAA2631006.1"/>
    <property type="molecule type" value="Genomic_DNA"/>
</dbReference>
<gene>
    <name evidence="9" type="ORF">GCM10010307_23250</name>
</gene>
<dbReference type="SUPFAM" id="SSF161098">
    <property type="entry name" value="MetI-like"/>
    <property type="match status" value="1"/>
</dbReference>
<evidence type="ECO:0000259" key="8">
    <source>
        <dbReference type="PROSITE" id="PS50928"/>
    </source>
</evidence>
<proteinExistence type="inferred from homology"/>
<evidence type="ECO:0000256" key="7">
    <source>
        <dbReference type="RuleBase" id="RU363032"/>
    </source>
</evidence>
<accession>A0ABN3QPF8</accession>
<evidence type="ECO:0000256" key="4">
    <source>
        <dbReference type="ARBA" id="ARBA00022692"/>
    </source>
</evidence>
<dbReference type="InterPro" id="IPR035906">
    <property type="entry name" value="MetI-like_sf"/>
</dbReference>
<dbReference type="Pfam" id="PF00528">
    <property type="entry name" value="BPD_transp_1"/>
    <property type="match status" value="1"/>
</dbReference>
<comment type="subcellular location">
    <subcellularLocation>
        <location evidence="1 7">Cell membrane</location>
        <topology evidence="1 7">Multi-pass membrane protein</topology>
    </subcellularLocation>
</comment>
<dbReference type="PROSITE" id="PS50928">
    <property type="entry name" value="ABC_TM1"/>
    <property type="match status" value="1"/>
</dbReference>
<feature type="domain" description="ABC transmembrane type-1" evidence="8">
    <location>
        <begin position="76"/>
        <end position="267"/>
    </location>
</feature>
<name>A0ABN3QPF8_9ACTN</name>
<evidence type="ECO:0000256" key="2">
    <source>
        <dbReference type="ARBA" id="ARBA00022448"/>
    </source>
</evidence>
<dbReference type="InterPro" id="IPR000515">
    <property type="entry name" value="MetI-like"/>
</dbReference>
<comment type="caution">
    <text evidence="9">The sequence shown here is derived from an EMBL/GenBank/DDBJ whole genome shotgun (WGS) entry which is preliminary data.</text>
</comment>
<evidence type="ECO:0000256" key="1">
    <source>
        <dbReference type="ARBA" id="ARBA00004651"/>
    </source>
</evidence>
<dbReference type="PANTHER" id="PTHR43744">
    <property type="entry name" value="ABC TRANSPORTER PERMEASE PROTEIN MG189-RELATED-RELATED"/>
    <property type="match status" value="1"/>
</dbReference>
<keyword evidence="10" id="KW-1185">Reference proteome</keyword>
<dbReference type="RefSeq" id="WP_344389522.1">
    <property type="nucleotide sequence ID" value="NZ_BAAASJ010000024.1"/>
</dbReference>
<feature type="transmembrane region" description="Helical" evidence="7">
    <location>
        <begin position="12"/>
        <end position="34"/>
    </location>
</feature>
<evidence type="ECO:0000313" key="9">
    <source>
        <dbReference type="EMBL" id="GAA2631006.1"/>
    </source>
</evidence>
<feature type="transmembrane region" description="Helical" evidence="7">
    <location>
        <begin position="111"/>
        <end position="134"/>
    </location>
</feature>
<comment type="similarity">
    <text evidence="7">Belongs to the binding-protein-dependent transport system permease family.</text>
</comment>
<feature type="transmembrane region" description="Helical" evidence="7">
    <location>
        <begin position="140"/>
        <end position="160"/>
    </location>
</feature>